<feature type="transmembrane region" description="Helical" evidence="1">
    <location>
        <begin position="66"/>
        <end position="86"/>
    </location>
</feature>
<evidence type="ECO:0000256" key="1">
    <source>
        <dbReference type="SAM" id="Phobius"/>
    </source>
</evidence>
<dbReference type="EMBL" id="JAUJEA010000010">
    <property type="protein sequence ID" value="MDN5204225.1"/>
    <property type="molecule type" value="Genomic_DNA"/>
</dbReference>
<accession>A0ABT8KXT5</accession>
<evidence type="ECO:0000313" key="2">
    <source>
        <dbReference type="EMBL" id="MDN5204225.1"/>
    </source>
</evidence>
<keyword evidence="1" id="KW-0472">Membrane</keyword>
<feature type="transmembrane region" description="Helical" evidence="1">
    <location>
        <begin position="146"/>
        <end position="167"/>
    </location>
</feature>
<dbReference type="Proteomes" id="UP001172082">
    <property type="component" value="Unassembled WGS sequence"/>
</dbReference>
<comment type="caution">
    <text evidence="2">The sequence shown here is derived from an EMBL/GenBank/DDBJ whole genome shotgun (WGS) entry which is preliminary data.</text>
</comment>
<evidence type="ECO:0000313" key="3">
    <source>
        <dbReference type="Proteomes" id="UP001172082"/>
    </source>
</evidence>
<feature type="transmembrane region" description="Helical" evidence="1">
    <location>
        <begin position="114"/>
        <end position="134"/>
    </location>
</feature>
<keyword evidence="1" id="KW-0812">Transmembrane</keyword>
<reference evidence="2" key="1">
    <citation type="submission" date="2023-06" db="EMBL/GenBank/DDBJ databases">
        <title>Genomic of Parafulvivirga corallium.</title>
        <authorList>
            <person name="Wang G."/>
        </authorList>
    </citation>
    <scope>NUCLEOTIDE SEQUENCE</scope>
    <source>
        <strain evidence="2">BMA10</strain>
    </source>
</reference>
<name>A0ABT8KXT5_9BACT</name>
<keyword evidence="1" id="KW-1133">Transmembrane helix</keyword>
<protein>
    <submittedName>
        <fullName evidence="2">Uncharacterized protein</fullName>
    </submittedName>
</protein>
<keyword evidence="3" id="KW-1185">Reference proteome</keyword>
<sequence>MELENLKSQFNSVESIEISKESLIGMLHVNKHPTLKGIRIQLIIESIAWISFLAFYYNFFDGHQKPVFWNIALVISVGLMLVHNLLGYQVTNNPINGTNIANSLMRYLVKLKKYAYLSIVSRLLALSIVFGFFLSGVEAFEQRHCMSIGIVLMIICIQAFILWKIWLKRIRTITSKYLELIKGD</sequence>
<organism evidence="2 3">
    <name type="scientific">Splendidivirga corallicola</name>
    <dbReference type="NCBI Taxonomy" id="3051826"/>
    <lineage>
        <taxon>Bacteria</taxon>
        <taxon>Pseudomonadati</taxon>
        <taxon>Bacteroidota</taxon>
        <taxon>Cytophagia</taxon>
        <taxon>Cytophagales</taxon>
        <taxon>Splendidivirgaceae</taxon>
        <taxon>Splendidivirga</taxon>
    </lineage>
</organism>
<proteinExistence type="predicted"/>
<dbReference type="RefSeq" id="WP_346754250.1">
    <property type="nucleotide sequence ID" value="NZ_JAUJEA010000010.1"/>
</dbReference>
<feature type="transmembrane region" description="Helical" evidence="1">
    <location>
        <begin position="40"/>
        <end position="60"/>
    </location>
</feature>
<gene>
    <name evidence="2" type="ORF">QQ008_22730</name>
</gene>